<dbReference type="InterPro" id="IPR027417">
    <property type="entry name" value="P-loop_NTPase"/>
</dbReference>
<dbReference type="PROSITE" id="PS00674">
    <property type="entry name" value="AAA"/>
    <property type="match status" value="1"/>
</dbReference>
<dbReference type="PANTHER" id="PTHR23070">
    <property type="entry name" value="BCS1 AAA-TYPE ATPASE"/>
    <property type="match status" value="1"/>
</dbReference>
<gene>
    <name evidence="4" type="ORF">PVAP13_7NG098534</name>
</gene>
<evidence type="ECO:0000256" key="1">
    <source>
        <dbReference type="RuleBase" id="RU003651"/>
    </source>
</evidence>
<comment type="caution">
    <text evidence="4">The sequence shown here is derived from an EMBL/GenBank/DDBJ whole genome shotgun (WGS) entry which is preliminary data.</text>
</comment>
<dbReference type="GO" id="GO:0016887">
    <property type="term" value="F:ATP hydrolysis activity"/>
    <property type="evidence" value="ECO:0007669"/>
    <property type="project" value="InterPro"/>
</dbReference>
<evidence type="ECO:0000259" key="2">
    <source>
        <dbReference type="Pfam" id="PF00004"/>
    </source>
</evidence>
<protein>
    <recommendedName>
        <fullName evidence="6">ATPase AAA-type core domain-containing protein</fullName>
    </recommendedName>
</protein>
<name>A0A8T0Q5B5_PANVG</name>
<feature type="domain" description="AAA+ ATPase At3g28540-like C-terminal" evidence="3">
    <location>
        <begin position="47"/>
        <end position="69"/>
    </location>
</feature>
<dbReference type="Gene3D" id="6.10.280.40">
    <property type="match status" value="1"/>
</dbReference>
<keyword evidence="1" id="KW-0067">ATP-binding</keyword>
<dbReference type="EMBL" id="CM029050">
    <property type="protein sequence ID" value="KAG2565504.1"/>
    <property type="molecule type" value="Genomic_DNA"/>
</dbReference>
<evidence type="ECO:0000313" key="5">
    <source>
        <dbReference type="Proteomes" id="UP000823388"/>
    </source>
</evidence>
<proteinExistence type="inferred from homology"/>
<evidence type="ECO:0000313" key="4">
    <source>
        <dbReference type="EMBL" id="KAG2565504.1"/>
    </source>
</evidence>
<keyword evidence="5" id="KW-1185">Reference proteome</keyword>
<dbReference type="Pfam" id="PF25568">
    <property type="entry name" value="AAA_lid_At3g28540"/>
    <property type="match status" value="1"/>
</dbReference>
<dbReference type="InterPro" id="IPR003960">
    <property type="entry name" value="ATPase_AAA_CS"/>
</dbReference>
<dbReference type="InterPro" id="IPR003959">
    <property type="entry name" value="ATPase_AAA_core"/>
</dbReference>
<dbReference type="InterPro" id="IPR058017">
    <property type="entry name" value="At3g28540-like_C"/>
</dbReference>
<dbReference type="AlphaFoldDB" id="A0A8T0Q5B5"/>
<dbReference type="InterPro" id="IPR050747">
    <property type="entry name" value="Mitochondrial_chaperone_BCS1"/>
</dbReference>
<accession>A0A8T0Q5B5</accession>
<dbReference type="Pfam" id="PF00004">
    <property type="entry name" value="AAA"/>
    <property type="match status" value="1"/>
</dbReference>
<keyword evidence="1" id="KW-0547">Nucleotide-binding</keyword>
<organism evidence="4 5">
    <name type="scientific">Panicum virgatum</name>
    <name type="common">Blackwell switchgrass</name>
    <dbReference type="NCBI Taxonomy" id="38727"/>
    <lineage>
        <taxon>Eukaryota</taxon>
        <taxon>Viridiplantae</taxon>
        <taxon>Streptophyta</taxon>
        <taxon>Embryophyta</taxon>
        <taxon>Tracheophyta</taxon>
        <taxon>Spermatophyta</taxon>
        <taxon>Magnoliopsida</taxon>
        <taxon>Liliopsida</taxon>
        <taxon>Poales</taxon>
        <taxon>Poaceae</taxon>
        <taxon>PACMAD clade</taxon>
        <taxon>Panicoideae</taxon>
        <taxon>Panicodae</taxon>
        <taxon>Paniceae</taxon>
        <taxon>Panicinae</taxon>
        <taxon>Panicum</taxon>
        <taxon>Panicum sect. Hiantes</taxon>
    </lineage>
</organism>
<dbReference type="Gene3D" id="3.40.50.300">
    <property type="entry name" value="P-loop containing nucleotide triphosphate hydrolases"/>
    <property type="match status" value="1"/>
</dbReference>
<evidence type="ECO:0008006" key="6">
    <source>
        <dbReference type="Google" id="ProtNLM"/>
    </source>
</evidence>
<comment type="similarity">
    <text evidence="1">Belongs to the AAA ATPase family.</text>
</comment>
<reference evidence="4" key="1">
    <citation type="submission" date="2020-05" db="EMBL/GenBank/DDBJ databases">
        <title>WGS assembly of Panicum virgatum.</title>
        <authorList>
            <person name="Lovell J.T."/>
            <person name="Jenkins J."/>
            <person name="Shu S."/>
            <person name="Juenger T.E."/>
            <person name="Schmutz J."/>
        </authorList>
    </citation>
    <scope>NUCLEOTIDE SEQUENCE</scope>
    <source>
        <strain evidence="4">AP13</strain>
    </source>
</reference>
<dbReference type="GO" id="GO:0005524">
    <property type="term" value="F:ATP binding"/>
    <property type="evidence" value="ECO:0007669"/>
    <property type="project" value="UniProtKB-KW"/>
</dbReference>
<feature type="domain" description="ATPase AAA-type core" evidence="2">
    <location>
        <begin position="1"/>
        <end position="45"/>
    </location>
</feature>
<dbReference type="Proteomes" id="UP000823388">
    <property type="component" value="Chromosome 7N"/>
</dbReference>
<evidence type="ECO:0000259" key="3">
    <source>
        <dbReference type="Pfam" id="PF25568"/>
    </source>
</evidence>
<sequence length="110" mass="13058">MLNFIDGLWSACGGERIIIFTTNNNHKLDPALIRRGRMDKHIEMSYCRYEAFKVLASNYLQIEEHQFFELFGEIHSSCWRRSTCLRRMLPSTCSRREGIPTRASRVSWWL</sequence>
<dbReference type="SUPFAM" id="SSF52540">
    <property type="entry name" value="P-loop containing nucleoside triphosphate hydrolases"/>
    <property type="match status" value="1"/>
</dbReference>